<evidence type="ECO:0000256" key="1">
    <source>
        <dbReference type="ARBA" id="ARBA00004141"/>
    </source>
</evidence>
<reference evidence="6" key="1">
    <citation type="submission" date="2009-10" db="EMBL/GenBank/DDBJ databases">
        <title>Diversity of trophic interactions inside an arsenic-rich microbial ecosystem.</title>
        <authorList>
            <person name="Bertin P.N."/>
            <person name="Heinrich-Salmeron A."/>
            <person name="Pelletier E."/>
            <person name="Goulhen-Chollet F."/>
            <person name="Arsene-Ploetze F."/>
            <person name="Gallien S."/>
            <person name="Calteau A."/>
            <person name="Vallenet D."/>
            <person name="Casiot C."/>
            <person name="Chane-Woon-Ming B."/>
            <person name="Giloteaux L."/>
            <person name="Barakat M."/>
            <person name="Bonnefoy V."/>
            <person name="Bruneel O."/>
            <person name="Chandler M."/>
            <person name="Cleiss J."/>
            <person name="Duran R."/>
            <person name="Elbaz-Poulichet F."/>
            <person name="Fonknechten N."/>
            <person name="Lauga B."/>
            <person name="Mornico D."/>
            <person name="Ortet P."/>
            <person name="Schaeffer C."/>
            <person name="Siguier P."/>
            <person name="Alexander Thil Smith A."/>
            <person name="Van Dorsselaer A."/>
            <person name="Weissenbach J."/>
            <person name="Medigue C."/>
            <person name="Le Paslier D."/>
        </authorList>
    </citation>
    <scope>NUCLEOTIDE SEQUENCE</scope>
</reference>
<keyword evidence="2 5" id="KW-0812">Transmembrane</keyword>
<dbReference type="InterPro" id="IPR047662">
    <property type="entry name" value="SemiSWEET"/>
</dbReference>
<name>E6QTQ6_9ZZZZ</name>
<dbReference type="EMBL" id="CABR01000097">
    <property type="protein sequence ID" value="CBI10628.1"/>
    <property type="molecule type" value="Genomic_DNA"/>
</dbReference>
<dbReference type="GO" id="GO:0051119">
    <property type="term" value="F:sugar transmembrane transporter activity"/>
    <property type="evidence" value="ECO:0007669"/>
    <property type="project" value="InterPro"/>
</dbReference>
<sequence>MITINLIGTLAGALTTIAFVPQVVRIWRTQHADDISTSMFVIFITGIMLWLWYGIKLNAWPIIIANSITLSLATLILVLKFHFHHKRQKN</sequence>
<dbReference type="Gene3D" id="1.20.1280.290">
    <property type="match status" value="1"/>
</dbReference>
<dbReference type="Pfam" id="PF04193">
    <property type="entry name" value="PQ-loop"/>
    <property type="match status" value="1"/>
</dbReference>
<gene>
    <name evidence="6" type="ORF">CARN7_1421</name>
</gene>
<protein>
    <recommendedName>
        <fullName evidence="7">PQ loop repeat protein</fullName>
    </recommendedName>
</protein>
<accession>E6QTQ6</accession>
<comment type="subcellular location">
    <subcellularLocation>
        <location evidence="1">Membrane</location>
        <topology evidence="1">Multi-pass membrane protein</topology>
    </subcellularLocation>
</comment>
<feature type="transmembrane region" description="Helical" evidence="5">
    <location>
        <begin position="59"/>
        <end position="79"/>
    </location>
</feature>
<feature type="transmembrane region" description="Helical" evidence="5">
    <location>
        <begin position="6"/>
        <end position="24"/>
    </location>
</feature>
<evidence type="ECO:0000313" key="6">
    <source>
        <dbReference type="EMBL" id="CBI10628.1"/>
    </source>
</evidence>
<dbReference type="GO" id="GO:0016020">
    <property type="term" value="C:membrane"/>
    <property type="evidence" value="ECO:0007669"/>
    <property type="project" value="UniProtKB-SubCell"/>
</dbReference>
<evidence type="ECO:0000256" key="3">
    <source>
        <dbReference type="ARBA" id="ARBA00022989"/>
    </source>
</evidence>
<organism evidence="6">
    <name type="scientific">mine drainage metagenome</name>
    <dbReference type="NCBI Taxonomy" id="410659"/>
    <lineage>
        <taxon>unclassified sequences</taxon>
        <taxon>metagenomes</taxon>
        <taxon>ecological metagenomes</taxon>
    </lineage>
</organism>
<dbReference type="InterPro" id="IPR006603">
    <property type="entry name" value="PQ-loop_rpt"/>
</dbReference>
<comment type="caution">
    <text evidence="6">The sequence shown here is derived from an EMBL/GenBank/DDBJ whole genome shotgun (WGS) entry which is preliminary data.</text>
</comment>
<evidence type="ECO:0000256" key="2">
    <source>
        <dbReference type="ARBA" id="ARBA00022692"/>
    </source>
</evidence>
<evidence type="ECO:0000256" key="4">
    <source>
        <dbReference type="ARBA" id="ARBA00023136"/>
    </source>
</evidence>
<dbReference type="AlphaFoldDB" id="E6QTQ6"/>
<keyword evidence="3 5" id="KW-1133">Transmembrane helix</keyword>
<evidence type="ECO:0000256" key="5">
    <source>
        <dbReference type="SAM" id="Phobius"/>
    </source>
</evidence>
<evidence type="ECO:0008006" key="7">
    <source>
        <dbReference type="Google" id="ProtNLM"/>
    </source>
</evidence>
<feature type="transmembrane region" description="Helical" evidence="5">
    <location>
        <begin position="36"/>
        <end position="53"/>
    </location>
</feature>
<proteinExistence type="predicted"/>
<dbReference type="NCBIfam" id="NF037968">
    <property type="entry name" value="SemiSWEET_2"/>
    <property type="match status" value="1"/>
</dbReference>
<keyword evidence="4 5" id="KW-0472">Membrane</keyword>